<dbReference type="AlphaFoldDB" id="A0A011PPR1"/>
<dbReference type="PATRIC" id="fig|1454001.3.peg.1119"/>
<dbReference type="CDD" id="cd03408">
    <property type="entry name" value="SPFH_like_u1"/>
    <property type="match status" value="1"/>
</dbReference>
<dbReference type="PANTHER" id="PTHR37826">
    <property type="entry name" value="FLOTILLIN BAND_7_5 DOMAIN PROTEIN"/>
    <property type="match status" value="1"/>
</dbReference>
<evidence type="ECO:0000313" key="3">
    <source>
        <dbReference type="EMBL" id="EXI68319.1"/>
    </source>
</evidence>
<feature type="domain" description="SPFH" evidence="2">
    <location>
        <begin position="27"/>
        <end position="235"/>
    </location>
</feature>
<keyword evidence="4" id="KW-1185">Reference proteome</keyword>
<dbReference type="SUPFAM" id="SSF117892">
    <property type="entry name" value="Band 7/SPFH domain"/>
    <property type="match status" value="1"/>
</dbReference>
<evidence type="ECO:0000313" key="4">
    <source>
        <dbReference type="Proteomes" id="UP000020218"/>
    </source>
</evidence>
<dbReference type="Proteomes" id="UP000020218">
    <property type="component" value="Unassembled WGS sequence"/>
</dbReference>
<proteinExistence type="predicted"/>
<dbReference type="Pfam" id="PF13421">
    <property type="entry name" value="Band_7_1"/>
    <property type="match status" value="1"/>
</dbReference>
<dbReference type="Gene3D" id="3.30.479.30">
    <property type="entry name" value="Band 7 domain"/>
    <property type="match status" value="1"/>
</dbReference>
<organism evidence="3 4">
    <name type="scientific">Candidatus Accumulibacter adjunctus</name>
    <dbReference type="NCBI Taxonomy" id="1454001"/>
    <lineage>
        <taxon>Bacteria</taxon>
        <taxon>Pseudomonadati</taxon>
        <taxon>Pseudomonadota</taxon>
        <taxon>Betaproteobacteria</taxon>
        <taxon>Candidatus Accumulibacter</taxon>
    </lineage>
</organism>
<dbReference type="Pfam" id="PF09851">
    <property type="entry name" value="SHOCT"/>
    <property type="match status" value="1"/>
</dbReference>
<dbReference type="STRING" id="1454001.AW08_01099"/>
<name>A0A011PPR1_9PROT</name>
<accession>A0A011PPR1</accession>
<dbReference type="PANTHER" id="PTHR37826:SF2">
    <property type="entry name" value="ZINC-RIBBON DOMAIN-CONTAINING PROTEIN"/>
    <property type="match status" value="1"/>
</dbReference>
<evidence type="ECO:0000259" key="1">
    <source>
        <dbReference type="Pfam" id="PF09851"/>
    </source>
</evidence>
<dbReference type="InterPro" id="IPR033880">
    <property type="entry name" value="SPFH_YdjI"/>
</dbReference>
<gene>
    <name evidence="3" type="ORF">AW08_01099</name>
</gene>
<evidence type="ECO:0000259" key="2">
    <source>
        <dbReference type="Pfam" id="PF13421"/>
    </source>
</evidence>
<comment type="caution">
    <text evidence="3">The sequence shown here is derived from an EMBL/GenBank/DDBJ whole genome shotgun (WGS) entry which is preliminary data.</text>
</comment>
<reference evidence="3" key="1">
    <citation type="submission" date="2014-02" db="EMBL/GenBank/DDBJ databases">
        <title>Expanding our view of genomic diversity in Candidatus Accumulibacter clades.</title>
        <authorList>
            <person name="Skennerton C.T."/>
            <person name="Barr J.J."/>
            <person name="Slater F.R."/>
            <person name="Bond P.L."/>
            <person name="Tyson G.W."/>
        </authorList>
    </citation>
    <scope>NUCLEOTIDE SEQUENCE [LARGE SCALE GENOMIC DNA]</scope>
</reference>
<dbReference type="InterPro" id="IPR018649">
    <property type="entry name" value="SHOCT"/>
</dbReference>
<protein>
    <submittedName>
        <fullName evidence="3">Virion core protein (Lumpy skin disease virus)</fullName>
    </submittedName>
</protein>
<dbReference type="InterPro" id="IPR036013">
    <property type="entry name" value="Band_7/SPFH_dom_sf"/>
</dbReference>
<sequence length="340" mass="37216">MALMDFIRKQFVDVIQWTEEGDGVLAMRYPMQDLEIQYGAQLTVRESQMAVFVNEGQIADVFGPGLYTLTTRTLPVLTYLKNWDKLFESPFKSDVYFFSTRLQLDCKWGTPNPITIRDKDFGMVRMRAFGIYSYRLVDARRFHSEISGTREQYTVADLDGQLRNLVISSMTDLFGESGVPFIDIAANQDELGRQLKSKLESVFERYGLALDSFVVQNVSLPEELQKILDTRIGMNMIGDLGRYTQYQVATSIPLAAQNEGGIAGIGAGLGAGLGIGQTMTAAMAQTTGVGIAPAAAAPVAAGNADEVVATLEKLHGLVAKGILSQAEFDAKKAELLARLG</sequence>
<dbReference type="EMBL" id="JFAX01000005">
    <property type="protein sequence ID" value="EXI68319.1"/>
    <property type="molecule type" value="Genomic_DNA"/>
</dbReference>
<feature type="domain" description="SHOCT" evidence="1">
    <location>
        <begin position="310"/>
        <end position="336"/>
    </location>
</feature>